<feature type="transmembrane region" description="Helical" evidence="6">
    <location>
        <begin position="86"/>
        <end position="103"/>
    </location>
</feature>
<evidence type="ECO:0000256" key="4">
    <source>
        <dbReference type="ARBA" id="ARBA00022989"/>
    </source>
</evidence>
<name>A0ABW4ZV38_9BACL</name>
<accession>A0ABW4ZV38</accession>
<keyword evidence="5 6" id="KW-0472">Membrane</keyword>
<evidence type="ECO:0000256" key="3">
    <source>
        <dbReference type="ARBA" id="ARBA00022692"/>
    </source>
</evidence>
<evidence type="ECO:0000313" key="8">
    <source>
        <dbReference type="Proteomes" id="UP001597343"/>
    </source>
</evidence>
<reference evidence="8" key="1">
    <citation type="journal article" date="2019" name="Int. J. Syst. Evol. Microbiol.">
        <title>The Global Catalogue of Microorganisms (GCM) 10K type strain sequencing project: providing services to taxonomists for standard genome sequencing and annotation.</title>
        <authorList>
            <consortium name="The Broad Institute Genomics Platform"/>
            <consortium name="The Broad Institute Genome Sequencing Center for Infectious Disease"/>
            <person name="Wu L."/>
            <person name="Ma J."/>
        </authorList>
    </citation>
    <scope>NUCLEOTIDE SEQUENCE [LARGE SCALE GENOMIC DNA]</scope>
    <source>
        <strain evidence="8">CGMCC 1.13574</strain>
    </source>
</reference>
<feature type="transmembrane region" description="Helical" evidence="6">
    <location>
        <begin position="246"/>
        <end position="264"/>
    </location>
</feature>
<feature type="transmembrane region" description="Helical" evidence="6">
    <location>
        <begin position="188"/>
        <end position="210"/>
    </location>
</feature>
<evidence type="ECO:0000256" key="2">
    <source>
        <dbReference type="ARBA" id="ARBA00009012"/>
    </source>
</evidence>
<sequence length="265" mass="28054">MDVWVGLAGSASIALIAYRKRSLTRSGALAAIVVGSILYGMGSLPWFGTLIAFFLSSTLLTKWKGKQKSEMEENYEKTGRRDAGQVFANGGLGVLLCICAFIWESPWWWLAFVGVMSTVNADTWATEIGSLSKRSPRFLLTGRTVAPGTSGGVTALGLLASLAGGLFIGAVAWLFAQMIGEELRLGQLLLIGGGAGLAGSLFDSLLGALFQAMYKCTVCQKETERRTHCGVKAAPLRGLSFLNNDWVNSISSVFGGAVAMLIGAI</sequence>
<dbReference type="EMBL" id="JBHUIO010000005">
    <property type="protein sequence ID" value="MFD2169491.1"/>
    <property type="molecule type" value="Genomic_DNA"/>
</dbReference>
<feature type="transmembrane region" description="Helical" evidence="6">
    <location>
        <begin position="153"/>
        <end position="176"/>
    </location>
</feature>
<comment type="similarity">
    <text evidence="2">Belongs to the TMEM19 family.</text>
</comment>
<evidence type="ECO:0000256" key="6">
    <source>
        <dbReference type="SAM" id="Phobius"/>
    </source>
</evidence>
<dbReference type="InterPro" id="IPR002794">
    <property type="entry name" value="DUF92_TMEM19"/>
</dbReference>
<keyword evidence="4 6" id="KW-1133">Transmembrane helix</keyword>
<evidence type="ECO:0000256" key="1">
    <source>
        <dbReference type="ARBA" id="ARBA00004141"/>
    </source>
</evidence>
<proteinExistence type="inferred from homology"/>
<organism evidence="7 8">
    <name type="scientific">Tumebacillus lipolyticus</name>
    <dbReference type="NCBI Taxonomy" id="1280370"/>
    <lineage>
        <taxon>Bacteria</taxon>
        <taxon>Bacillati</taxon>
        <taxon>Bacillota</taxon>
        <taxon>Bacilli</taxon>
        <taxon>Bacillales</taxon>
        <taxon>Alicyclobacillaceae</taxon>
        <taxon>Tumebacillus</taxon>
    </lineage>
</organism>
<evidence type="ECO:0000256" key="5">
    <source>
        <dbReference type="ARBA" id="ARBA00023136"/>
    </source>
</evidence>
<dbReference type="RefSeq" id="WP_386044683.1">
    <property type="nucleotide sequence ID" value="NZ_JBHUIO010000005.1"/>
</dbReference>
<dbReference type="Pfam" id="PF01940">
    <property type="entry name" value="DUF92"/>
    <property type="match status" value="1"/>
</dbReference>
<keyword evidence="8" id="KW-1185">Reference proteome</keyword>
<dbReference type="Proteomes" id="UP001597343">
    <property type="component" value="Unassembled WGS sequence"/>
</dbReference>
<evidence type="ECO:0000313" key="7">
    <source>
        <dbReference type="EMBL" id="MFD2169491.1"/>
    </source>
</evidence>
<gene>
    <name evidence="7" type="ORF">ACFSOY_05735</name>
</gene>
<dbReference type="PANTHER" id="PTHR13353:SF5">
    <property type="entry name" value="TRANSMEMBRANE PROTEIN 19"/>
    <property type="match status" value="1"/>
</dbReference>
<comment type="subcellular location">
    <subcellularLocation>
        <location evidence="1">Membrane</location>
        <topology evidence="1">Multi-pass membrane protein</topology>
    </subcellularLocation>
</comment>
<protein>
    <submittedName>
        <fullName evidence="7">DUF92 domain-containing protein</fullName>
    </submittedName>
</protein>
<dbReference type="PANTHER" id="PTHR13353">
    <property type="entry name" value="TRANSMEMBRANE PROTEIN 19"/>
    <property type="match status" value="1"/>
</dbReference>
<keyword evidence="3 6" id="KW-0812">Transmembrane</keyword>
<comment type="caution">
    <text evidence="7">The sequence shown here is derived from an EMBL/GenBank/DDBJ whole genome shotgun (WGS) entry which is preliminary data.</text>
</comment>